<dbReference type="EMBL" id="JAPWDV010000003">
    <property type="protein sequence ID" value="KAJ6217127.1"/>
    <property type="molecule type" value="Genomic_DNA"/>
</dbReference>
<gene>
    <name evidence="2" type="ORF">RDWZM_008284</name>
</gene>
<sequence>MVTIPSDSPAATVNTSTTYAMTIYDQACLDKADSSNSSSSSSNKSDDDSSSDSGSISQWVQSQFIVYVGAVALNSNNTCEVVCQIQSLMSFSIMFGDDIRTRSVLIGRVYMSTIPDGTNCFQDSSNGTCSNGQCLLDDNEKETSTTLSNKSSSTETSDSEESTVSSTESMVSNTEADTTTPTSENQTTNSGGNTTTTVVENQTTNSDENMTTPTSGNQTTTPSS</sequence>
<evidence type="ECO:0000313" key="3">
    <source>
        <dbReference type="Proteomes" id="UP001142055"/>
    </source>
</evidence>
<dbReference type="AlphaFoldDB" id="A0A9Q0M428"/>
<reference evidence="2" key="1">
    <citation type="submission" date="2022-12" db="EMBL/GenBank/DDBJ databases">
        <title>Genome assemblies of Blomia tropicalis.</title>
        <authorList>
            <person name="Cui Y."/>
        </authorList>
    </citation>
    <scope>NUCLEOTIDE SEQUENCE</scope>
    <source>
        <tissue evidence="2">Adult mites</tissue>
    </source>
</reference>
<feature type="region of interest" description="Disordered" evidence="1">
    <location>
        <begin position="140"/>
        <end position="224"/>
    </location>
</feature>
<organism evidence="2 3">
    <name type="scientific">Blomia tropicalis</name>
    <name type="common">Mite</name>
    <dbReference type="NCBI Taxonomy" id="40697"/>
    <lineage>
        <taxon>Eukaryota</taxon>
        <taxon>Metazoa</taxon>
        <taxon>Ecdysozoa</taxon>
        <taxon>Arthropoda</taxon>
        <taxon>Chelicerata</taxon>
        <taxon>Arachnida</taxon>
        <taxon>Acari</taxon>
        <taxon>Acariformes</taxon>
        <taxon>Sarcoptiformes</taxon>
        <taxon>Astigmata</taxon>
        <taxon>Glycyphagoidea</taxon>
        <taxon>Echimyopodidae</taxon>
        <taxon>Blomia</taxon>
    </lineage>
</organism>
<comment type="caution">
    <text evidence="2">The sequence shown here is derived from an EMBL/GenBank/DDBJ whole genome shotgun (WGS) entry which is preliminary data.</text>
</comment>
<evidence type="ECO:0000256" key="1">
    <source>
        <dbReference type="SAM" id="MobiDB-lite"/>
    </source>
</evidence>
<proteinExistence type="predicted"/>
<keyword evidence="3" id="KW-1185">Reference proteome</keyword>
<dbReference type="Proteomes" id="UP001142055">
    <property type="component" value="Chromosome 3"/>
</dbReference>
<feature type="compositionally biased region" description="Low complexity" evidence="1">
    <location>
        <begin position="144"/>
        <end position="224"/>
    </location>
</feature>
<evidence type="ECO:0000313" key="2">
    <source>
        <dbReference type="EMBL" id="KAJ6217127.1"/>
    </source>
</evidence>
<feature type="region of interest" description="Disordered" evidence="1">
    <location>
        <begin position="31"/>
        <end position="54"/>
    </location>
</feature>
<name>A0A9Q0M428_BLOTA</name>
<accession>A0A9Q0M428</accession>
<protein>
    <submittedName>
        <fullName evidence="2">Uncharacterized protein</fullName>
    </submittedName>
</protein>
<feature type="compositionally biased region" description="Low complexity" evidence="1">
    <location>
        <begin position="34"/>
        <end position="43"/>
    </location>
</feature>